<dbReference type="AlphaFoldDB" id="A0A8J7JFZ1"/>
<dbReference type="InterPro" id="IPR035919">
    <property type="entry name" value="EAL_sf"/>
</dbReference>
<dbReference type="InterPro" id="IPR052155">
    <property type="entry name" value="Biofilm_reg_signaling"/>
</dbReference>
<dbReference type="InterPro" id="IPR000700">
    <property type="entry name" value="PAS-assoc_C"/>
</dbReference>
<dbReference type="GO" id="GO:0071732">
    <property type="term" value="P:cellular response to nitric oxide"/>
    <property type="evidence" value="ECO:0007669"/>
    <property type="project" value="UniProtKB-ARBA"/>
</dbReference>
<keyword evidence="4 7" id="KW-1133">Transmembrane helix</keyword>
<dbReference type="SMART" id="SM00091">
    <property type="entry name" value="PAS"/>
    <property type="match status" value="2"/>
</dbReference>
<dbReference type="InterPro" id="IPR029787">
    <property type="entry name" value="Nucleotide_cyclase"/>
</dbReference>
<evidence type="ECO:0000256" key="2">
    <source>
        <dbReference type="ARBA" id="ARBA00022475"/>
    </source>
</evidence>
<dbReference type="InterPro" id="IPR001633">
    <property type="entry name" value="EAL_dom"/>
</dbReference>
<dbReference type="Pfam" id="PF00990">
    <property type="entry name" value="GGDEF"/>
    <property type="match status" value="1"/>
</dbReference>
<dbReference type="CDD" id="cd00130">
    <property type="entry name" value="PAS"/>
    <property type="match status" value="2"/>
</dbReference>
<feature type="domain" description="EAL" evidence="10">
    <location>
        <begin position="776"/>
        <end position="1029"/>
    </location>
</feature>
<proteinExistence type="predicted"/>
<dbReference type="Proteomes" id="UP000636888">
    <property type="component" value="Unassembled WGS sequence"/>
</dbReference>
<feature type="domain" description="PAC" evidence="9">
    <location>
        <begin position="548"/>
        <end position="602"/>
    </location>
</feature>
<dbReference type="PROSITE" id="PS50113">
    <property type="entry name" value="PAC"/>
    <property type="match status" value="2"/>
</dbReference>
<feature type="domain" description="PAC" evidence="9">
    <location>
        <begin position="423"/>
        <end position="473"/>
    </location>
</feature>
<keyword evidence="13" id="KW-1185">Reference proteome</keyword>
<evidence type="ECO:0000313" key="13">
    <source>
        <dbReference type="Proteomes" id="UP000636888"/>
    </source>
</evidence>
<dbReference type="RefSeq" id="WP_199382067.1">
    <property type="nucleotide sequence ID" value="NZ_JAEMHM010000001.1"/>
</dbReference>
<comment type="catalytic activity">
    <reaction evidence="6">
        <text>3',3'-c-di-GMP + H2O = 5'-phosphoguanylyl(3'-&gt;5')guanosine + H(+)</text>
        <dbReference type="Rhea" id="RHEA:24902"/>
        <dbReference type="ChEBI" id="CHEBI:15377"/>
        <dbReference type="ChEBI" id="CHEBI:15378"/>
        <dbReference type="ChEBI" id="CHEBI:58754"/>
        <dbReference type="ChEBI" id="CHEBI:58805"/>
        <dbReference type="EC" id="3.1.4.52"/>
    </reaction>
    <physiologicalReaction direction="left-to-right" evidence="6">
        <dbReference type="Rhea" id="RHEA:24903"/>
    </physiologicalReaction>
</comment>
<dbReference type="PANTHER" id="PTHR44757:SF2">
    <property type="entry name" value="BIOFILM ARCHITECTURE MAINTENANCE PROTEIN MBAA"/>
    <property type="match status" value="1"/>
</dbReference>
<evidence type="ECO:0000256" key="5">
    <source>
        <dbReference type="ARBA" id="ARBA00023136"/>
    </source>
</evidence>
<dbReference type="SMART" id="SM00267">
    <property type="entry name" value="GGDEF"/>
    <property type="match status" value="1"/>
</dbReference>
<dbReference type="InterPro" id="IPR033479">
    <property type="entry name" value="dCache_1"/>
</dbReference>
<dbReference type="CDD" id="cd01948">
    <property type="entry name" value="EAL"/>
    <property type="match status" value="1"/>
</dbReference>
<dbReference type="InterPro" id="IPR000014">
    <property type="entry name" value="PAS"/>
</dbReference>
<evidence type="ECO:0000256" key="1">
    <source>
        <dbReference type="ARBA" id="ARBA00004651"/>
    </source>
</evidence>
<feature type="domain" description="PAS" evidence="8">
    <location>
        <begin position="333"/>
        <end position="386"/>
    </location>
</feature>
<dbReference type="NCBIfam" id="TIGR00229">
    <property type="entry name" value="sensory_box"/>
    <property type="match status" value="2"/>
</dbReference>
<evidence type="ECO:0000259" key="10">
    <source>
        <dbReference type="PROSITE" id="PS50883"/>
    </source>
</evidence>
<dbReference type="FunFam" id="3.20.20.450:FF:000001">
    <property type="entry name" value="Cyclic di-GMP phosphodiesterase yahA"/>
    <property type="match status" value="1"/>
</dbReference>
<dbReference type="PROSITE" id="PS50883">
    <property type="entry name" value="EAL"/>
    <property type="match status" value="1"/>
</dbReference>
<comment type="caution">
    <text evidence="12">The sequence shown here is derived from an EMBL/GenBank/DDBJ whole genome shotgun (WGS) entry which is preliminary data.</text>
</comment>
<organism evidence="12 13">
    <name type="scientific">Geomesophilobacter sediminis</name>
    <dbReference type="NCBI Taxonomy" id="2798584"/>
    <lineage>
        <taxon>Bacteria</taxon>
        <taxon>Pseudomonadati</taxon>
        <taxon>Thermodesulfobacteriota</taxon>
        <taxon>Desulfuromonadia</taxon>
        <taxon>Geobacterales</taxon>
        <taxon>Geobacteraceae</taxon>
        <taxon>Geomesophilobacter</taxon>
    </lineage>
</organism>
<dbReference type="FunFam" id="3.30.70.270:FF:000001">
    <property type="entry name" value="Diguanylate cyclase domain protein"/>
    <property type="match status" value="1"/>
</dbReference>
<dbReference type="GO" id="GO:0005886">
    <property type="term" value="C:plasma membrane"/>
    <property type="evidence" value="ECO:0007669"/>
    <property type="project" value="UniProtKB-SubCell"/>
</dbReference>
<dbReference type="Gene3D" id="3.30.450.20">
    <property type="entry name" value="PAS domain"/>
    <property type="match status" value="3"/>
</dbReference>
<dbReference type="CDD" id="cd12914">
    <property type="entry name" value="PDC1_DGC_like"/>
    <property type="match status" value="1"/>
</dbReference>
<dbReference type="CDD" id="cd01949">
    <property type="entry name" value="GGDEF"/>
    <property type="match status" value="1"/>
</dbReference>
<dbReference type="Pfam" id="PF02743">
    <property type="entry name" value="dCache_1"/>
    <property type="match status" value="1"/>
</dbReference>
<dbReference type="InterPro" id="IPR001610">
    <property type="entry name" value="PAC"/>
</dbReference>
<dbReference type="Pfam" id="PF13426">
    <property type="entry name" value="PAS_9"/>
    <property type="match status" value="1"/>
</dbReference>
<comment type="subcellular location">
    <subcellularLocation>
        <location evidence="1">Cell membrane</location>
        <topology evidence="1">Multi-pass membrane protein</topology>
    </subcellularLocation>
</comment>
<dbReference type="SUPFAM" id="SSF141868">
    <property type="entry name" value="EAL domain-like"/>
    <property type="match status" value="1"/>
</dbReference>
<evidence type="ECO:0000256" key="4">
    <source>
        <dbReference type="ARBA" id="ARBA00022989"/>
    </source>
</evidence>
<dbReference type="SMART" id="SM00052">
    <property type="entry name" value="EAL"/>
    <property type="match status" value="1"/>
</dbReference>
<name>A0A8J7JFZ1_9BACT</name>
<evidence type="ECO:0000256" key="7">
    <source>
        <dbReference type="SAM" id="Phobius"/>
    </source>
</evidence>
<dbReference type="GO" id="GO:0071111">
    <property type="term" value="F:cyclic-guanylate-specific phosphodiesterase activity"/>
    <property type="evidence" value="ECO:0007669"/>
    <property type="project" value="UniProtKB-EC"/>
</dbReference>
<evidence type="ECO:0000256" key="6">
    <source>
        <dbReference type="ARBA" id="ARBA00051114"/>
    </source>
</evidence>
<gene>
    <name evidence="12" type="ORF">JFN93_00765</name>
</gene>
<dbReference type="SMART" id="SM00086">
    <property type="entry name" value="PAC"/>
    <property type="match status" value="1"/>
</dbReference>
<feature type="domain" description="PAS" evidence="8">
    <location>
        <begin position="474"/>
        <end position="523"/>
    </location>
</feature>
<evidence type="ECO:0000259" key="9">
    <source>
        <dbReference type="PROSITE" id="PS50113"/>
    </source>
</evidence>
<protein>
    <submittedName>
        <fullName evidence="12">EAL domain-containing protein</fullName>
    </submittedName>
</protein>
<dbReference type="Gene3D" id="3.30.70.270">
    <property type="match status" value="1"/>
</dbReference>
<evidence type="ECO:0000259" key="11">
    <source>
        <dbReference type="PROSITE" id="PS50887"/>
    </source>
</evidence>
<dbReference type="NCBIfam" id="TIGR00254">
    <property type="entry name" value="GGDEF"/>
    <property type="match status" value="1"/>
</dbReference>
<dbReference type="InterPro" id="IPR013656">
    <property type="entry name" value="PAS_4"/>
</dbReference>
<feature type="domain" description="GGDEF" evidence="11">
    <location>
        <begin position="634"/>
        <end position="767"/>
    </location>
</feature>
<reference evidence="12" key="1">
    <citation type="submission" date="2020-12" db="EMBL/GenBank/DDBJ databases">
        <title>Geomonas sp. Red875, isolated from river sediment.</title>
        <authorList>
            <person name="Xu Z."/>
            <person name="Zhang Z."/>
            <person name="Masuda Y."/>
            <person name="Itoh H."/>
            <person name="Senoo K."/>
        </authorList>
    </citation>
    <scope>NUCLEOTIDE SEQUENCE</scope>
    <source>
        <strain evidence="12">Red875</strain>
    </source>
</reference>
<dbReference type="SUPFAM" id="SSF55785">
    <property type="entry name" value="PYP-like sensor domain (PAS domain)"/>
    <property type="match status" value="2"/>
</dbReference>
<accession>A0A8J7JFZ1</accession>
<dbReference type="Gene3D" id="3.20.20.450">
    <property type="entry name" value="EAL domain"/>
    <property type="match status" value="1"/>
</dbReference>
<keyword evidence="5 7" id="KW-0472">Membrane</keyword>
<dbReference type="SUPFAM" id="SSF55073">
    <property type="entry name" value="Nucleotide cyclase"/>
    <property type="match status" value="1"/>
</dbReference>
<dbReference type="InterPro" id="IPR043128">
    <property type="entry name" value="Rev_trsase/Diguanyl_cyclase"/>
</dbReference>
<sequence>MSKDFEKNKKIQWTMLGITIFLVTGAVAHNLYRIYRDTVETEKYRLLAQARVIGENLNNRLMGTEHTMMAIRDELSEMPTENWKRTSFAYESKLIDEEVSGIRAVLVLDRQGKVRLSNRKELEGLDLSQRDYFRQARKNPNAATLYLSPPLKTRSGHWIMNLVRGISDERGFAGVVAAGIDPASFKPLLDSVNYAPDMQSAIVHEDGGEFVTLPGKPDHVPNIRSSDSVYARHLASGKQSDVFIYGTGQSGQTRMTAVISVKPRDLLMDKGFLIATTRSMSAITSNWREHARNQLGILLFISFSSSVALAGFQRFQQKQRQIVERTDAELRETQQQLREMIDFLPDAVLVTNNDKKVVIWNRAMEEMTGVSKEEMVGKGDYEYTVPFYGQRRKMLVDYVDDHKEVIIGKYSAVTHRGETVGVESFCPSLHGGVGAYVWAVAAPLYDSVGKRIGTIESIRDVTKQKEVQAAMVQNQEYLRKLYHGLENSASAVMITDVHGTIEYVNRKFTEVTGYAPEEALGKNPRIMKSQSTPPEVFKDLWNTILSGREWRGEVLNRRKTGEVYWSVASISPLRNEKGEITHFIANVEDINERKNAEATIEHLAYYDPLTELPNRRMLKDRLDLAMRRSRRQENSIALMYLDLDTFKHINDSLGHPAGDQLLREMSRRYRESLRDDDIVCRLGGDEFAIILHDIRNEEDVAVVASKLLEQTTNPVELEGMEVTVSVSIGIALFPRDGADAETLEKHADIALYHSKGEGKNTFRFFHEELNRITRDHMALDHALRHAVQNDELVLLYQPKVNLETGEVTGVEALLRWNSPTFGMVSPIRFIPIAESNRTIIPIGEWVLRTACRQQVAWREQGLDLDMAVNISPIQFKSQAVISQVSSAIAETGIDPARLELELTESTLVEKPEAAMKTMNNLREIGCGIAIDDFGTGYSSLSYLRNFPVTCLKIDRSFICELAKNAGDRAIARSIVELAKSFGTCTVAEGVEGMDQQDILSDLGCDYIQGYLYSPPVAAERLVQVVQEIKQGFCDLHYGGEGSQ</sequence>
<evidence type="ECO:0000259" key="8">
    <source>
        <dbReference type="PROSITE" id="PS50112"/>
    </source>
</evidence>
<evidence type="ECO:0000256" key="3">
    <source>
        <dbReference type="ARBA" id="ARBA00022692"/>
    </source>
</evidence>
<dbReference type="PANTHER" id="PTHR44757">
    <property type="entry name" value="DIGUANYLATE CYCLASE DGCP"/>
    <property type="match status" value="1"/>
</dbReference>
<dbReference type="Pfam" id="PF00563">
    <property type="entry name" value="EAL"/>
    <property type="match status" value="1"/>
</dbReference>
<dbReference type="InterPro" id="IPR035965">
    <property type="entry name" value="PAS-like_dom_sf"/>
</dbReference>
<dbReference type="InterPro" id="IPR000160">
    <property type="entry name" value="GGDEF_dom"/>
</dbReference>
<dbReference type="PROSITE" id="PS50112">
    <property type="entry name" value="PAS"/>
    <property type="match status" value="2"/>
</dbReference>
<evidence type="ECO:0000313" key="12">
    <source>
        <dbReference type="EMBL" id="MBJ6723225.1"/>
    </source>
</evidence>
<feature type="transmembrane region" description="Helical" evidence="7">
    <location>
        <begin position="12"/>
        <end position="35"/>
    </location>
</feature>
<dbReference type="Pfam" id="PF08448">
    <property type="entry name" value="PAS_4"/>
    <property type="match status" value="1"/>
</dbReference>
<dbReference type="PROSITE" id="PS50887">
    <property type="entry name" value="GGDEF"/>
    <property type="match status" value="1"/>
</dbReference>
<keyword evidence="3 7" id="KW-0812">Transmembrane</keyword>
<dbReference type="EMBL" id="JAEMHM010000001">
    <property type="protein sequence ID" value="MBJ6723225.1"/>
    <property type="molecule type" value="Genomic_DNA"/>
</dbReference>
<keyword evidence="2" id="KW-1003">Cell membrane</keyword>